<dbReference type="GO" id="GO:0030288">
    <property type="term" value="C:outer membrane-bounded periplasmic space"/>
    <property type="evidence" value="ECO:0007669"/>
    <property type="project" value="TreeGrafter"/>
</dbReference>
<dbReference type="AlphaFoldDB" id="A0A3D0KEL1"/>
<dbReference type="EMBL" id="DOTR01000034">
    <property type="protein sequence ID" value="HCA01946.1"/>
    <property type="molecule type" value="Genomic_DNA"/>
</dbReference>
<dbReference type="InterPro" id="IPR051313">
    <property type="entry name" value="Bact_iron-sidero_bind"/>
</dbReference>
<dbReference type="Pfam" id="PF01497">
    <property type="entry name" value="Peripla_BP_2"/>
    <property type="match status" value="1"/>
</dbReference>
<evidence type="ECO:0000259" key="6">
    <source>
        <dbReference type="PROSITE" id="PS50983"/>
    </source>
</evidence>
<dbReference type="PRINTS" id="PR01715">
    <property type="entry name" value="FERRIBNDNGPP"/>
</dbReference>
<dbReference type="InterPro" id="IPR002491">
    <property type="entry name" value="ABC_transptr_periplasmic_BD"/>
</dbReference>
<feature type="domain" description="Fe/B12 periplasmic-binding" evidence="6">
    <location>
        <begin position="64"/>
        <end position="323"/>
    </location>
</feature>
<dbReference type="GO" id="GO:1901678">
    <property type="term" value="P:iron coordination entity transport"/>
    <property type="evidence" value="ECO:0007669"/>
    <property type="project" value="UniProtKB-ARBA"/>
</dbReference>
<sequence>MVTSLPRETKTGGCTACLCFIRAKIDKILMIYMGNLLTSDRIIFLLVIFLPLFASFANAEESKKLVTFDYAIADTLAALQQPPLAMAGLAQYRRLYQEPLLPDTRELGNRFQPNFEYLASLEPDVIMISPPAHLNLEGKLSDIADVIKISLFGKNLNIWQSLEQLTKEVGELNGQQQQAQILIDSVDARLSLIATQIERPANPLLIVEIRDDRHVRVYGSGSLEDAVLTRLGLENAWQGSTNGWGFSTLSIPEAFRLEGQKVVLHPFYTQDQDLTSTLPTSGLWQHWLDGTALSINRNYWPWGGFPSALRFAESLVEALEEPTTP</sequence>
<keyword evidence="4" id="KW-0408">Iron</keyword>
<evidence type="ECO:0000256" key="3">
    <source>
        <dbReference type="ARBA" id="ARBA00022448"/>
    </source>
</evidence>
<keyword evidence="4" id="KW-0406">Ion transport</keyword>
<comment type="subcellular location">
    <subcellularLocation>
        <location evidence="1">Cell envelope</location>
    </subcellularLocation>
</comment>
<organism evidence="7">
    <name type="scientific">Halomonas campaniensis</name>
    <dbReference type="NCBI Taxonomy" id="213554"/>
    <lineage>
        <taxon>Bacteria</taxon>
        <taxon>Pseudomonadati</taxon>
        <taxon>Pseudomonadota</taxon>
        <taxon>Gammaproteobacteria</taxon>
        <taxon>Oceanospirillales</taxon>
        <taxon>Halomonadaceae</taxon>
        <taxon>Halomonas</taxon>
    </lineage>
</organism>
<evidence type="ECO:0000256" key="1">
    <source>
        <dbReference type="ARBA" id="ARBA00004196"/>
    </source>
</evidence>
<evidence type="ECO:0000256" key="4">
    <source>
        <dbReference type="ARBA" id="ARBA00022496"/>
    </source>
</evidence>
<comment type="caution">
    <text evidence="7">The sequence shown here is derived from an EMBL/GenBank/DDBJ whole genome shotgun (WGS) entry which is preliminary data.</text>
</comment>
<keyword evidence="4" id="KW-0410">Iron transport</keyword>
<gene>
    <name evidence="7" type="ORF">DEO68_07145</name>
</gene>
<dbReference type="Gene3D" id="3.40.50.1980">
    <property type="entry name" value="Nitrogenase molybdenum iron protein domain"/>
    <property type="match status" value="2"/>
</dbReference>
<dbReference type="PANTHER" id="PTHR30532:SF1">
    <property type="entry name" value="IRON(3+)-HYDROXAMATE-BINDING PROTEIN FHUD"/>
    <property type="match status" value="1"/>
</dbReference>
<dbReference type="PROSITE" id="PS50983">
    <property type="entry name" value="FE_B12_PBP"/>
    <property type="match status" value="1"/>
</dbReference>
<comment type="similarity">
    <text evidence="2">Belongs to the bacterial solute-binding protein 8 family.</text>
</comment>
<evidence type="ECO:0000313" key="7">
    <source>
        <dbReference type="EMBL" id="HCA01946.1"/>
    </source>
</evidence>
<evidence type="ECO:0000256" key="2">
    <source>
        <dbReference type="ARBA" id="ARBA00008814"/>
    </source>
</evidence>
<evidence type="ECO:0000256" key="5">
    <source>
        <dbReference type="ARBA" id="ARBA00022729"/>
    </source>
</evidence>
<keyword evidence="3" id="KW-0813">Transport</keyword>
<dbReference type="SUPFAM" id="SSF53807">
    <property type="entry name" value="Helical backbone' metal receptor"/>
    <property type="match status" value="1"/>
</dbReference>
<reference evidence="7" key="1">
    <citation type="journal article" date="2018" name="Nat. Biotechnol.">
        <title>A standardized bacterial taxonomy based on genome phylogeny substantially revises the tree of life.</title>
        <authorList>
            <person name="Parks D.H."/>
            <person name="Chuvochina M."/>
            <person name="Waite D.W."/>
            <person name="Rinke C."/>
            <person name="Skarshewski A."/>
            <person name="Chaumeil P.A."/>
            <person name="Hugenholtz P."/>
        </authorList>
    </citation>
    <scope>NUCLEOTIDE SEQUENCE [LARGE SCALE GENOMIC DNA]</scope>
    <source>
        <strain evidence="7">UBA11284</strain>
    </source>
</reference>
<keyword evidence="5" id="KW-0732">Signal</keyword>
<protein>
    <submittedName>
        <fullName evidence="7">ABC transporter substrate-binding protein</fullName>
    </submittedName>
</protein>
<name>A0A3D0KEL1_9GAMM</name>
<proteinExistence type="inferred from homology"/>
<dbReference type="PANTHER" id="PTHR30532">
    <property type="entry name" value="IRON III DICITRATE-BINDING PERIPLASMIC PROTEIN"/>
    <property type="match status" value="1"/>
</dbReference>
<accession>A0A3D0KEL1</accession>